<dbReference type="Gene3D" id="2.40.30.170">
    <property type="match status" value="1"/>
</dbReference>
<evidence type="ECO:0000313" key="6">
    <source>
        <dbReference type="EMBL" id="WKN39077.1"/>
    </source>
</evidence>
<sequence>MFKKIGIPLAIIALLVAGYFFFFNETSAEEGVDITTKVKRDNLQIDVTVSGELEAKNSVQMMGPNGLRRARLWAVKIENIIPEGTVVKQGDWVAQLDASELMDRIQEEQLELEESLSQYEQTRIDTAIELRAQRDKIVNLEYDVQQANLVLEQSQFEPPATIKQNELALEKAKRALEQGIDEYHLLQEKSVSQMAEASAELKDDQRNKNFLEELAQEMVIKAPEQGMVIYARDWDGRKKTKGSQIEAWRPLVATLPDLTTMISRTYVNEVDISRINTGQEVEIGLDAFPEKRLTGTVSQVANIGEQRPNSDAKVFEVTVEINESDTTLRPAMTTSNTIVTNFIENVLLVPLEAIHSQGDSLTYVFKRNGLSTVRQQIALGPKGNDMAVVSEGLDENDEVFLSIPRNPEDKPIAYLKDEPSPLTDKGND</sequence>
<dbReference type="InterPro" id="IPR058636">
    <property type="entry name" value="Beta-barrel_YknX"/>
</dbReference>
<keyword evidence="2 3" id="KW-0175">Coiled coil</keyword>
<name>A0AA49GR80_9BACT</name>
<feature type="region of interest" description="Disordered" evidence="4">
    <location>
        <begin position="408"/>
        <end position="428"/>
    </location>
</feature>
<reference evidence="6" key="2">
    <citation type="journal article" date="2024" name="Antonie Van Leeuwenhoek">
        <title>Roseihalotalea indica gen. nov., sp. nov., a halophilic Bacteroidetes from mesopelagic Southwest Indian Ocean with higher carbohydrate metabolic potential.</title>
        <authorList>
            <person name="Chen B."/>
            <person name="Zhang M."/>
            <person name="Lin D."/>
            <person name="Ye J."/>
            <person name="Tang K."/>
        </authorList>
    </citation>
    <scope>NUCLEOTIDE SEQUENCE</scope>
    <source>
        <strain evidence="6">TK19036</strain>
    </source>
</reference>
<evidence type="ECO:0000256" key="3">
    <source>
        <dbReference type="SAM" id="Coils"/>
    </source>
</evidence>
<dbReference type="EMBL" id="CP120682">
    <property type="protein sequence ID" value="WKN39077.1"/>
    <property type="molecule type" value="Genomic_DNA"/>
</dbReference>
<feature type="domain" description="YknX-like beta-barrel" evidence="5">
    <location>
        <begin position="265"/>
        <end position="334"/>
    </location>
</feature>
<dbReference type="GO" id="GO:0030313">
    <property type="term" value="C:cell envelope"/>
    <property type="evidence" value="ECO:0007669"/>
    <property type="project" value="UniProtKB-SubCell"/>
</dbReference>
<gene>
    <name evidence="6" type="ORF">K4G66_10245</name>
</gene>
<feature type="coiled-coil region" evidence="3">
    <location>
        <begin position="98"/>
        <end position="125"/>
    </location>
</feature>
<organism evidence="6">
    <name type="scientific">Roseihalotalea indica</name>
    <dbReference type="NCBI Taxonomy" id="2867963"/>
    <lineage>
        <taxon>Bacteria</taxon>
        <taxon>Pseudomonadati</taxon>
        <taxon>Bacteroidota</taxon>
        <taxon>Cytophagia</taxon>
        <taxon>Cytophagales</taxon>
        <taxon>Catalimonadaceae</taxon>
        <taxon>Roseihalotalea</taxon>
    </lineage>
</organism>
<proteinExistence type="predicted"/>
<evidence type="ECO:0000256" key="4">
    <source>
        <dbReference type="SAM" id="MobiDB-lite"/>
    </source>
</evidence>
<evidence type="ECO:0000259" key="5">
    <source>
        <dbReference type="Pfam" id="PF25990"/>
    </source>
</evidence>
<comment type="subcellular location">
    <subcellularLocation>
        <location evidence="1">Cell envelope</location>
    </subcellularLocation>
</comment>
<evidence type="ECO:0000256" key="1">
    <source>
        <dbReference type="ARBA" id="ARBA00004196"/>
    </source>
</evidence>
<dbReference type="InterPro" id="IPR050465">
    <property type="entry name" value="UPF0194_transport"/>
</dbReference>
<reference evidence="6" key="1">
    <citation type="journal article" date="2023" name="Comput. Struct. Biotechnol. J.">
        <title>Discovery of a novel marine Bacteroidetes with a rich repertoire of carbohydrate-active enzymes.</title>
        <authorList>
            <person name="Chen B."/>
            <person name="Liu G."/>
            <person name="Chen Q."/>
            <person name="Wang H."/>
            <person name="Liu L."/>
            <person name="Tang K."/>
        </authorList>
    </citation>
    <scope>NUCLEOTIDE SEQUENCE</scope>
    <source>
        <strain evidence="6">TK19036</strain>
    </source>
</reference>
<protein>
    <submittedName>
        <fullName evidence="6">HlyD family efflux transporter periplasmic adaptor subunit</fullName>
    </submittedName>
</protein>
<dbReference type="Pfam" id="PF25990">
    <property type="entry name" value="Beta-barrel_YknX"/>
    <property type="match status" value="1"/>
</dbReference>
<dbReference type="PANTHER" id="PTHR32347">
    <property type="entry name" value="EFFLUX SYSTEM COMPONENT YKNX-RELATED"/>
    <property type="match status" value="1"/>
</dbReference>
<dbReference type="AlphaFoldDB" id="A0AA49GR80"/>
<dbReference type="Gene3D" id="2.40.420.20">
    <property type="match status" value="1"/>
</dbReference>
<evidence type="ECO:0000256" key="2">
    <source>
        <dbReference type="ARBA" id="ARBA00023054"/>
    </source>
</evidence>
<feature type="coiled-coil region" evidence="3">
    <location>
        <begin position="162"/>
        <end position="214"/>
    </location>
</feature>
<accession>A0AA49GR80</accession>